<dbReference type="NCBIfam" id="TIGR00611">
    <property type="entry name" value="recf"/>
    <property type="match status" value="1"/>
</dbReference>
<keyword evidence="4 12" id="KW-0963">Cytoplasm</keyword>
<dbReference type="PANTHER" id="PTHR32182:SF0">
    <property type="entry name" value="DNA REPLICATION AND REPAIR PROTEIN RECF"/>
    <property type="match status" value="1"/>
</dbReference>
<name>A0ABY4P8Y8_9LACO</name>
<dbReference type="PANTHER" id="PTHR32182">
    <property type="entry name" value="DNA REPLICATION AND REPAIR PROTEIN RECF"/>
    <property type="match status" value="1"/>
</dbReference>
<dbReference type="CDD" id="cd03242">
    <property type="entry name" value="ABC_RecF"/>
    <property type="match status" value="1"/>
</dbReference>
<accession>A0ABY4P8Y8</accession>
<dbReference type="EMBL" id="CP093366">
    <property type="protein sequence ID" value="UQS82127.1"/>
    <property type="molecule type" value="Genomic_DNA"/>
</dbReference>
<protein>
    <recommendedName>
        <fullName evidence="3 12">DNA replication and repair protein RecF</fullName>
    </recommendedName>
</protein>
<dbReference type="InterPro" id="IPR018078">
    <property type="entry name" value="DNA-binding_RecF_CS"/>
</dbReference>
<evidence type="ECO:0000256" key="3">
    <source>
        <dbReference type="ARBA" id="ARBA00020170"/>
    </source>
</evidence>
<evidence type="ECO:0000256" key="12">
    <source>
        <dbReference type="HAMAP-Rule" id="MF_00365"/>
    </source>
</evidence>
<comment type="similarity">
    <text evidence="2 12 13">Belongs to the RecF family.</text>
</comment>
<evidence type="ECO:0000256" key="1">
    <source>
        <dbReference type="ARBA" id="ARBA00004496"/>
    </source>
</evidence>
<dbReference type="InterPro" id="IPR027417">
    <property type="entry name" value="P-loop_NTPase"/>
</dbReference>
<keyword evidence="8 12" id="KW-0067">ATP-binding</keyword>
<comment type="subcellular location">
    <subcellularLocation>
        <location evidence="1 12 13">Cytoplasm</location>
    </subcellularLocation>
</comment>
<feature type="domain" description="RecF/RecN/SMC N-terminal" evidence="14">
    <location>
        <begin position="3"/>
        <end position="352"/>
    </location>
</feature>
<feature type="binding site" evidence="12">
    <location>
        <begin position="30"/>
        <end position="37"/>
    </location>
    <ligand>
        <name>ATP</name>
        <dbReference type="ChEBI" id="CHEBI:30616"/>
    </ligand>
</feature>
<dbReference type="Pfam" id="PF02463">
    <property type="entry name" value="SMC_N"/>
    <property type="match status" value="1"/>
</dbReference>
<evidence type="ECO:0000256" key="5">
    <source>
        <dbReference type="ARBA" id="ARBA00022705"/>
    </source>
</evidence>
<sequence>MRLQEIELRNFRNYEHLNLKFDPALNVFLGENAQGKTNLLEAIYVLALVRSHRTNSNQELIRWGSDFAKLQTVVQKNTGRMTLDLVLSTAGKKAALNHLEKKRLSQYVGQLNVVLFAPEDLKLVKGAPSVRRRFLDMELGQINANYLTNNSKYRQVLKQRNNYLKQLRSKKVHDLVYLDVISDQLAGFGAELIAARFAFLRQLQTYLTNIHNQLTQKQEQLQLEYQAAGIDPTQNVEKLYQELLNQLKKVQARDLALGSTSIGPHHDDFRFMVNGNDLQKFGSQGQQRSAVLSLKLAEIELFHEQVGDYPILLLDDVLSELDQNRQTQLLKAIQNRIQTFITTTSLDGVKLAEMPQPKIFQIKAGGIV</sequence>
<evidence type="ECO:0000256" key="6">
    <source>
        <dbReference type="ARBA" id="ARBA00022741"/>
    </source>
</evidence>
<dbReference type="Gene3D" id="3.40.50.300">
    <property type="entry name" value="P-loop containing nucleotide triphosphate hydrolases"/>
    <property type="match status" value="1"/>
</dbReference>
<keyword evidence="10 12" id="KW-0234">DNA repair</keyword>
<evidence type="ECO:0000256" key="10">
    <source>
        <dbReference type="ARBA" id="ARBA00023204"/>
    </source>
</evidence>
<evidence type="ECO:0000256" key="8">
    <source>
        <dbReference type="ARBA" id="ARBA00022840"/>
    </source>
</evidence>
<evidence type="ECO:0000259" key="14">
    <source>
        <dbReference type="Pfam" id="PF02463"/>
    </source>
</evidence>
<keyword evidence="16" id="KW-1185">Reference proteome</keyword>
<comment type="function">
    <text evidence="12 13">The RecF protein is involved in DNA metabolism; it is required for DNA replication and normal SOS inducibility. RecF binds preferentially to single-stranded, linear DNA. It also seems to bind ATP.</text>
</comment>
<dbReference type="PROSITE" id="PS00618">
    <property type="entry name" value="RECF_2"/>
    <property type="match status" value="1"/>
</dbReference>
<dbReference type="SUPFAM" id="SSF52540">
    <property type="entry name" value="P-loop containing nucleoside triphosphate hydrolases"/>
    <property type="match status" value="1"/>
</dbReference>
<keyword evidence="11 12" id="KW-0742">SOS response</keyword>
<proteinExistence type="inferred from homology"/>
<dbReference type="Gene3D" id="1.20.1050.90">
    <property type="entry name" value="RecF/RecN/SMC, N-terminal domain"/>
    <property type="match status" value="1"/>
</dbReference>
<evidence type="ECO:0000256" key="11">
    <source>
        <dbReference type="ARBA" id="ARBA00023236"/>
    </source>
</evidence>
<dbReference type="HAMAP" id="MF_00365">
    <property type="entry name" value="RecF"/>
    <property type="match status" value="1"/>
</dbReference>
<gene>
    <name evidence="12 15" type="primary">recF</name>
    <name evidence="15" type="ORF">MOO45_00035</name>
</gene>
<dbReference type="Proteomes" id="UP000831495">
    <property type="component" value="Chromosome"/>
</dbReference>
<dbReference type="InterPro" id="IPR042174">
    <property type="entry name" value="RecF_2"/>
</dbReference>
<evidence type="ECO:0000256" key="9">
    <source>
        <dbReference type="ARBA" id="ARBA00023125"/>
    </source>
</evidence>
<evidence type="ECO:0000256" key="4">
    <source>
        <dbReference type="ARBA" id="ARBA00022490"/>
    </source>
</evidence>
<organism evidence="15 16">
    <name type="scientific">Bombilactobacillus folatiphilus</name>
    <dbReference type="NCBI Taxonomy" id="2923362"/>
    <lineage>
        <taxon>Bacteria</taxon>
        <taxon>Bacillati</taxon>
        <taxon>Bacillota</taxon>
        <taxon>Bacilli</taxon>
        <taxon>Lactobacillales</taxon>
        <taxon>Lactobacillaceae</taxon>
        <taxon>Bombilactobacillus</taxon>
    </lineage>
</organism>
<evidence type="ECO:0000256" key="2">
    <source>
        <dbReference type="ARBA" id="ARBA00008016"/>
    </source>
</evidence>
<reference evidence="15" key="1">
    <citation type="journal article" date="2022" name="Int. J. Syst. Evol. Microbiol.">
        <title>Apilactobacillus apisilvae sp. nov., Nicolia spurrieriana gen. nov. sp. nov., Bombilactobacillus folatiphilus sp. nov. and Bombilactobacillus thymidiniphilus sp. nov., four new lactic acid bacterial isolates from stingless bees Tetragonula carbonaria and Austroplebeia australis.</title>
        <authorList>
            <person name="Oliphant S.A."/>
            <person name="Watson-Haigh N.S."/>
            <person name="Sumby K.M."/>
            <person name="Gardner J."/>
            <person name="Groom S."/>
            <person name="Jiranek V."/>
        </authorList>
    </citation>
    <scope>NUCLEOTIDE SEQUENCE</scope>
    <source>
        <strain evidence="15">SG4_D2</strain>
    </source>
</reference>
<evidence type="ECO:0000256" key="13">
    <source>
        <dbReference type="RuleBase" id="RU000578"/>
    </source>
</evidence>
<keyword evidence="6 12" id="KW-0547">Nucleotide-binding</keyword>
<keyword evidence="7 12" id="KW-0227">DNA damage</keyword>
<evidence type="ECO:0000256" key="7">
    <source>
        <dbReference type="ARBA" id="ARBA00022763"/>
    </source>
</evidence>
<dbReference type="RefSeq" id="WP_249514397.1">
    <property type="nucleotide sequence ID" value="NZ_CP093366.1"/>
</dbReference>
<evidence type="ECO:0000313" key="15">
    <source>
        <dbReference type="EMBL" id="UQS82127.1"/>
    </source>
</evidence>
<dbReference type="InterPro" id="IPR003395">
    <property type="entry name" value="RecF/RecN/SMC_N"/>
</dbReference>
<dbReference type="InterPro" id="IPR001238">
    <property type="entry name" value="DNA-binding_RecF"/>
</dbReference>
<keyword evidence="9 12" id="KW-0238">DNA-binding</keyword>
<evidence type="ECO:0000313" key="16">
    <source>
        <dbReference type="Proteomes" id="UP000831495"/>
    </source>
</evidence>
<dbReference type="PROSITE" id="PS00617">
    <property type="entry name" value="RECF_1"/>
    <property type="match status" value="1"/>
</dbReference>
<keyword evidence="5 12" id="KW-0235">DNA replication</keyword>